<dbReference type="Proteomes" id="UP000092716">
    <property type="component" value="Chromosome 6"/>
</dbReference>
<name>A0A1B1DWI3_9APIC</name>
<evidence type="ECO:0000313" key="1">
    <source>
        <dbReference type="EMBL" id="ANQ07110.1"/>
    </source>
</evidence>
<sequence length="222" mass="26488">MASSPVNNLSQMKRKLKLKFLTKKKNFFKLYVDGNYLVMDVRSLGKSCKEDVEHLDTKKRIMSMLIMSNYYYILSSEKIYLKHLKRLKCYKRIKNSMPRWKNWTGKEIHFRILSRIANRVSYSDLLQETEKKKKKNMAHFKDTQKEEETHVNRTSEGDPIHHYLLDAFEANYRAILDTVSWANLHALSSELQDFYIQKGNLICSHYTIMGRNSNNHFDLFFK</sequence>
<keyword evidence="2" id="KW-1185">Reference proteome</keyword>
<dbReference type="GeneID" id="30908244"/>
<gene>
    <name evidence="1" type="ORF">PCOAH_00015180</name>
</gene>
<dbReference type="AlphaFoldDB" id="A0A1B1DWI3"/>
<accession>A0A1B1DWI3</accession>
<organism evidence="1 2">
    <name type="scientific">Plasmodium coatneyi</name>
    <dbReference type="NCBI Taxonomy" id="208452"/>
    <lineage>
        <taxon>Eukaryota</taxon>
        <taxon>Sar</taxon>
        <taxon>Alveolata</taxon>
        <taxon>Apicomplexa</taxon>
        <taxon>Aconoidasida</taxon>
        <taxon>Haemosporida</taxon>
        <taxon>Plasmodiidae</taxon>
        <taxon>Plasmodium</taxon>
    </lineage>
</organism>
<proteinExistence type="predicted"/>
<reference evidence="2" key="1">
    <citation type="submission" date="2016-06" db="EMBL/GenBank/DDBJ databases">
        <title>First high quality genome sequence of Plasmodium coatneyi using continuous long reads from single molecule, real-time sequencing.</title>
        <authorList>
            <person name="Chien J.-T."/>
            <person name="Pakala S.B."/>
            <person name="Geraldo J.A."/>
            <person name="Lapp S.A."/>
            <person name="Barnwell J.W."/>
            <person name="Kissinger J.C."/>
            <person name="Galinski M.R."/>
            <person name="Humphrey J.C."/>
        </authorList>
    </citation>
    <scope>NUCLEOTIDE SEQUENCE [LARGE SCALE GENOMIC DNA]</scope>
    <source>
        <strain evidence="2">Hackeri</strain>
    </source>
</reference>
<dbReference type="OrthoDB" id="385189at2759"/>
<dbReference type="KEGG" id="pcot:PCOAH_00015180"/>
<dbReference type="EMBL" id="CP016244">
    <property type="protein sequence ID" value="ANQ07110.1"/>
    <property type="molecule type" value="Genomic_DNA"/>
</dbReference>
<dbReference type="VEuPathDB" id="PlasmoDB:PCOAH_00015180"/>
<evidence type="ECO:0000313" key="2">
    <source>
        <dbReference type="Proteomes" id="UP000092716"/>
    </source>
</evidence>
<dbReference type="RefSeq" id="XP_019913805.1">
    <property type="nucleotide sequence ID" value="XM_020058327.1"/>
</dbReference>
<protein>
    <submittedName>
        <fullName evidence="1">Uncharacterized protein</fullName>
    </submittedName>
</protein>